<evidence type="ECO:0000256" key="4">
    <source>
        <dbReference type="ARBA" id="ARBA00022741"/>
    </source>
</evidence>
<dbReference type="AlphaFoldDB" id="A0A1U8DI58"/>
<organism evidence="12 13">
    <name type="scientific">Alligator sinensis</name>
    <name type="common">Chinese alligator</name>
    <dbReference type="NCBI Taxonomy" id="38654"/>
    <lineage>
        <taxon>Eukaryota</taxon>
        <taxon>Metazoa</taxon>
        <taxon>Chordata</taxon>
        <taxon>Craniata</taxon>
        <taxon>Vertebrata</taxon>
        <taxon>Euteleostomi</taxon>
        <taxon>Archelosauria</taxon>
        <taxon>Archosauria</taxon>
        <taxon>Crocodylia</taxon>
        <taxon>Alligatoridae</taxon>
        <taxon>Alligatorinae</taxon>
        <taxon>Alligator</taxon>
    </lineage>
</organism>
<evidence type="ECO:0000256" key="2">
    <source>
        <dbReference type="ARBA" id="ARBA00011738"/>
    </source>
</evidence>
<evidence type="ECO:0000256" key="8">
    <source>
        <dbReference type="ARBA" id="ARBA00048193"/>
    </source>
</evidence>
<dbReference type="eggNOG" id="KOG4235">
    <property type="taxonomic scope" value="Eukaryota"/>
</dbReference>
<keyword evidence="4 10" id="KW-0547">Nucleotide-binding</keyword>
<feature type="domain" description="Deoxynucleoside kinase" evidence="11">
    <location>
        <begin position="1"/>
        <end position="177"/>
    </location>
</feature>
<dbReference type="Proteomes" id="UP000189705">
    <property type="component" value="Unplaced"/>
</dbReference>
<dbReference type="InParanoid" id="A0A1U8DI58"/>
<keyword evidence="5" id="KW-0418">Kinase</keyword>
<proteinExistence type="inferred from homology"/>
<dbReference type="GO" id="GO:0005524">
    <property type="term" value="F:ATP binding"/>
    <property type="evidence" value="ECO:0007669"/>
    <property type="project" value="UniProtKB-KW"/>
</dbReference>
<evidence type="ECO:0000256" key="10">
    <source>
        <dbReference type="PIRSR" id="PIRSR000705-3"/>
    </source>
</evidence>
<dbReference type="InterPro" id="IPR027417">
    <property type="entry name" value="P-loop_NTPase"/>
</dbReference>
<evidence type="ECO:0000256" key="1">
    <source>
        <dbReference type="ARBA" id="ARBA00007420"/>
    </source>
</evidence>
<protein>
    <submittedName>
        <fullName evidence="13">Deoxycytidine kinase-like</fullName>
    </submittedName>
</protein>
<dbReference type="InterPro" id="IPR031314">
    <property type="entry name" value="DNK_dom"/>
</dbReference>
<evidence type="ECO:0000256" key="6">
    <source>
        <dbReference type="ARBA" id="ARBA00022840"/>
    </source>
</evidence>
<dbReference type="KEGG" id="asn:102382818"/>
<dbReference type="STRING" id="38654.A0A1U8DI58"/>
<dbReference type="FunFam" id="3.40.50.300:FF:000461">
    <property type="entry name" value="Deoxycytidine kinase"/>
    <property type="match status" value="1"/>
</dbReference>
<gene>
    <name evidence="13" type="primary">LOC102382818</name>
</gene>
<evidence type="ECO:0000256" key="9">
    <source>
        <dbReference type="PIRSR" id="PIRSR000705-1"/>
    </source>
</evidence>
<evidence type="ECO:0000313" key="12">
    <source>
        <dbReference type="Proteomes" id="UP000189705"/>
    </source>
</evidence>
<evidence type="ECO:0000313" key="13">
    <source>
        <dbReference type="RefSeq" id="XP_014376900.2"/>
    </source>
</evidence>
<dbReference type="Gene3D" id="3.40.50.300">
    <property type="entry name" value="P-loop containing nucleotide triphosphate hydrolases"/>
    <property type="match status" value="1"/>
</dbReference>
<evidence type="ECO:0000256" key="3">
    <source>
        <dbReference type="ARBA" id="ARBA00022679"/>
    </source>
</evidence>
<dbReference type="PANTHER" id="PTHR10513:SF48">
    <property type="entry name" value="DEOXYCYTIDINE KINASE 2"/>
    <property type="match status" value="1"/>
</dbReference>
<dbReference type="SUPFAM" id="SSF52540">
    <property type="entry name" value="P-loop containing nucleoside triphosphate hydrolases"/>
    <property type="match status" value="1"/>
</dbReference>
<feature type="binding site" evidence="10">
    <location>
        <begin position="157"/>
        <end position="159"/>
    </location>
    <ligand>
        <name>ATP</name>
        <dbReference type="ChEBI" id="CHEBI:30616"/>
    </ligand>
</feature>
<comment type="similarity">
    <text evidence="1">Belongs to the DCK/DGK family.</text>
</comment>
<sequence length="179" mass="21378">MLYDKPTRWAYTFQTFACLSRVKAQLKAASAKLQEAEHPVQFYERSVFSDRYVFASNLFESGCINETEWAIYQDLHTWFLSTFEPDMQLDGIIYLRATPEKCMERLQIRGREEEQGIEMEYLESLHHKHETWLHERTMKVDFDNLREIPILVLDVNEDFKNDKIKQEDLIDKVKAFLKS</sequence>
<dbReference type="RefSeq" id="XP_014376900.2">
    <property type="nucleotide sequence ID" value="XM_014521414.2"/>
</dbReference>
<evidence type="ECO:0000256" key="7">
    <source>
        <dbReference type="ARBA" id="ARBA00047656"/>
    </source>
</evidence>
<dbReference type="InterPro" id="IPR002624">
    <property type="entry name" value="DCK/DGK"/>
</dbReference>
<name>A0A1U8DI58_ALLSI</name>
<dbReference type="Pfam" id="PF01712">
    <property type="entry name" value="dNK"/>
    <property type="match status" value="1"/>
</dbReference>
<comment type="subunit">
    <text evidence="2">Homodimer.</text>
</comment>
<evidence type="ECO:0000256" key="5">
    <source>
        <dbReference type="ARBA" id="ARBA00022777"/>
    </source>
</evidence>
<dbReference type="PANTHER" id="PTHR10513">
    <property type="entry name" value="DEOXYNUCLEOSIDE KINASE"/>
    <property type="match status" value="1"/>
</dbReference>
<accession>A0A1U8DI58</accession>
<evidence type="ECO:0000259" key="11">
    <source>
        <dbReference type="Pfam" id="PF01712"/>
    </source>
</evidence>
<feature type="binding site" evidence="10">
    <location>
        <begin position="105"/>
        <end position="109"/>
    </location>
    <ligand>
        <name>ATP</name>
        <dbReference type="ChEBI" id="CHEBI:30616"/>
    </ligand>
</feature>
<keyword evidence="6 10" id="KW-0067">ATP-binding</keyword>
<keyword evidence="12" id="KW-1185">Reference proteome</keyword>
<dbReference type="GO" id="GO:0004138">
    <property type="term" value="F:deoxyguanosine kinase activity"/>
    <property type="evidence" value="ECO:0007669"/>
    <property type="project" value="UniProtKB-EC"/>
</dbReference>
<dbReference type="InterPro" id="IPR050566">
    <property type="entry name" value="Deoxyribonucleoside_kinase"/>
</dbReference>
<dbReference type="PIRSF" id="PIRSF000705">
    <property type="entry name" value="DNK"/>
    <property type="match status" value="1"/>
</dbReference>
<dbReference type="CDD" id="cd01673">
    <property type="entry name" value="dNK"/>
    <property type="match status" value="1"/>
</dbReference>
<dbReference type="GeneID" id="102382818"/>
<reference evidence="13" key="1">
    <citation type="submission" date="2025-08" db="UniProtKB">
        <authorList>
            <consortium name="RefSeq"/>
        </authorList>
    </citation>
    <scope>IDENTIFICATION</scope>
</reference>
<keyword evidence="3" id="KW-0808">Transferase</keyword>
<comment type="catalytic activity">
    <reaction evidence="8">
        <text>2'-deoxycytidine + a ribonucleoside 5'-triphosphate = dCMP + a ribonucleoside 5'-diphosphate + H(+)</text>
        <dbReference type="Rhea" id="RHEA:20061"/>
        <dbReference type="ChEBI" id="CHEBI:15378"/>
        <dbReference type="ChEBI" id="CHEBI:15698"/>
        <dbReference type="ChEBI" id="CHEBI:57566"/>
        <dbReference type="ChEBI" id="CHEBI:57930"/>
        <dbReference type="ChEBI" id="CHEBI:61557"/>
        <dbReference type="EC" id="2.7.1.74"/>
    </reaction>
</comment>
<feature type="active site" description="Proton acceptor" evidence="9">
    <location>
        <position position="44"/>
    </location>
</feature>
<comment type="catalytic activity">
    <reaction evidence="7">
        <text>2'-deoxyguanosine + ATP = dGMP + ADP + H(+)</text>
        <dbReference type="Rhea" id="RHEA:19201"/>
        <dbReference type="ChEBI" id="CHEBI:15378"/>
        <dbReference type="ChEBI" id="CHEBI:17172"/>
        <dbReference type="ChEBI" id="CHEBI:30616"/>
        <dbReference type="ChEBI" id="CHEBI:57673"/>
        <dbReference type="ChEBI" id="CHEBI:456216"/>
        <dbReference type="EC" id="2.7.1.113"/>
    </reaction>
</comment>
<dbReference type="GO" id="GO:0004136">
    <property type="term" value="F:deoxyadenosine kinase activity"/>
    <property type="evidence" value="ECO:0007669"/>
    <property type="project" value="UniProtKB-ARBA"/>
</dbReference>
<dbReference type="GO" id="GO:0005739">
    <property type="term" value="C:mitochondrion"/>
    <property type="evidence" value="ECO:0007669"/>
    <property type="project" value="TreeGrafter"/>
</dbReference>
<dbReference type="GO" id="GO:0004137">
    <property type="term" value="F:deoxycytidine kinase activity"/>
    <property type="evidence" value="ECO:0007669"/>
    <property type="project" value="UniProtKB-EC"/>
</dbReference>